<keyword evidence="3" id="KW-1185">Reference proteome</keyword>
<organism evidence="2 3">
    <name type="scientific">Solea senegalensis</name>
    <name type="common">Senegalese sole</name>
    <dbReference type="NCBI Taxonomy" id="28829"/>
    <lineage>
        <taxon>Eukaryota</taxon>
        <taxon>Metazoa</taxon>
        <taxon>Chordata</taxon>
        <taxon>Craniata</taxon>
        <taxon>Vertebrata</taxon>
        <taxon>Euteleostomi</taxon>
        <taxon>Actinopterygii</taxon>
        <taxon>Neopterygii</taxon>
        <taxon>Teleostei</taxon>
        <taxon>Neoteleostei</taxon>
        <taxon>Acanthomorphata</taxon>
        <taxon>Carangaria</taxon>
        <taxon>Pleuronectiformes</taxon>
        <taxon>Pleuronectoidei</taxon>
        <taxon>Soleidae</taxon>
        <taxon>Solea</taxon>
    </lineage>
</organism>
<evidence type="ECO:0000313" key="3">
    <source>
        <dbReference type="Proteomes" id="UP000693946"/>
    </source>
</evidence>
<evidence type="ECO:0000256" key="1">
    <source>
        <dbReference type="SAM" id="MobiDB-lite"/>
    </source>
</evidence>
<protein>
    <submittedName>
        <fullName evidence="2">Uncharacterized protein</fullName>
    </submittedName>
</protein>
<dbReference type="AlphaFoldDB" id="A0AAV6PUK3"/>
<proteinExistence type="predicted"/>
<dbReference type="Proteomes" id="UP000693946">
    <property type="component" value="Linkage Group LG9"/>
</dbReference>
<accession>A0AAV6PUK3</accession>
<comment type="caution">
    <text evidence="2">The sequence shown here is derived from an EMBL/GenBank/DDBJ whole genome shotgun (WGS) entry which is preliminary data.</text>
</comment>
<reference evidence="2 3" key="1">
    <citation type="journal article" date="2021" name="Sci. Rep.">
        <title>Chromosome anchoring in Senegalese sole (Solea senegalensis) reveals sex-associated markers and genome rearrangements in flatfish.</title>
        <authorList>
            <person name="Guerrero-Cozar I."/>
            <person name="Gomez-Garrido J."/>
            <person name="Berbel C."/>
            <person name="Martinez-Blanch J.F."/>
            <person name="Alioto T."/>
            <person name="Claros M.G."/>
            <person name="Gagnaire P.A."/>
            <person name="Manchado M."/>
        </authorList>
    </citation>
    <scope>NUCLEOTIDE SEQUENCE [LARGE SCALE GENOMIC DNA]</scope>
    <source>
        <strain evidence="2">Sse05_10M</strain>
    </source>
</reference>
<name>A0AAV6PUK3_SOLSE</name>
<gene>
    <name evidence="2" type="ORF">JOB18_042266</name>
</gene>
<feature type="region of interest" description="Disordered" evidence="1">
    <location>
        <begin position="1"/>
        <end position="38"/>
    </location>
</feature>
<dbReference type="EMBL" id="JAGKHQ010000021">
    <property type="protein sequence ID" value="KAG7475993.1"/>
    <property type="molecule type" value="Genomic_DNA"/>
</dbReference>
<evidence type="ECO:0000313" key="2">
    <source>
        <dbReference type="EMBL" id="KAG7475993.1"/>
    </source>
</evidence>
<sequence length="78" mass="8532">MKGEGRARPNANIHFVRPEEPAPNTDNQQLPHKVFHGGFSDSATSVGLPVFHGDNSARRRRGQLVETEASLETCTCTC</sequence>